<feature type="compositionally biased region" description="Basic and acidic residues" evidence="1">
    <location>
        <begin position="52"/>
        <end position="69"/>
    </location>
</feature>
<proteinExistence type="predicted"/>
<feature type="compositionally biased region" description="Acidic residues" evidence="1">
    <location>
        <begin position="1"/>
        <end position="16"/>
    </location>
</feature>
<dbReference type="RefSeq" id="WP_073427947.1">
    <property type="nucleotide sequence ID" value="NZ_CADFGY010000007.1"/>
</dbReference>
<evidence type="ECO:0000313" key="2">
    <source>
        <dbReference type="EMBL" id="SHJ75037.1"/>
    </source>
</evidence>
<sequence length="84" mass="9028">MNPDDDLDSDDLDDELDRTGEVANRSNGKTGTNTEAEPDRGKARTSSPNAQLRRENVAADEPGRRDSDPRQAGIRKGSGPAHPS</sequence>
<evidence type="ECO:0000256" key="1">
    <source>
        <dbReference type="SAM" id="MobiDB-lite"/>
    </source>
</evidence>
<feature type="compositionally biased region" description="Polar residues" evidence="1">
    <location>
        <begin position="24"/>
        <end position="35"/>
    </location>
</feature>
<accession>A0A1M6LUX2</accession>
<dbReference type="EMBL" id="FRAB01000006">
    <property type="protein sequence ID" value="SHJ75037.1"/>
    <property type="molecule type" value="Genomic_DNA"/>
</dbReference>
<protein>
    <submittedName>
        <fullName evidence="2">Uncharacterized protein</fullName>
    </submittedName>
</protein>
<organism evidence="2 3">
    <name type="scientific">Paraburkholderia terricola</name>
    <dbReference type="NCBI Taxonomy" id="169427"/>
    <lineage>
        <taxon>Bacteria</taxon>
        <taxon>Pseudomonadati</taxon>
        <taxon>Pseudomonadota</taxon>
        <taxon>Betaproteobacteria</taxon>
        <taxon>Burkholderiales</taxon>
        <taxon>Burkholderiaceae</taxon>
        <taxon>Paraburkholderia</taxon>
    </lineage>
</organism>
<evidence type="ECO:0000313" key="3">
    <source>
        <dbReference type="Proteomes" id="UP000184395"/>
    </source>
</evidence>
<dbReference type="Proteomes" id="UP000184395">
    <property type="component" value="Unassembled WGS sequence"/>
</dbReference>
<feature type="region of interest" description="Disordered" evidence="1">
    <location>
        <begin position="1"/>
        <end position="84"/>
    </location>
</feature>
<gene>
    <name evidence="2" type="ORF">SAMN05192548_100613</name>
</gene>
<name>A0A1M6LUX2_9BURK</name>
<dbReference type="AlphaFoldDB" id="A0A1M6LUX2"/>
<reference evidence="2 3" key="1">
    <citation type="submission" date="2016-11" db="EMBL/GenBank/DDBJ databases">
        <authorList>
            <person name="Jaros S."/>
            <person name="Januszkiewicz K."/>
            <person name="Wedrychowicz H."/>
        </authorList>
    </citation>
    <scope>NUCLEOTIDE SEQUENCE [LARGE SCALE GENOMIC DNA]</scope>
    <source>
        <strain evidence="2 3">LMG 20594</strain>
    </source>
</reference>